<keyword evidence="2" id="KW-0812">Transmembrane</keyword>
<feature type="region of interest" description="Disordered" evidence="1">
    <location>
        <begin position="216"/>
        <end position="238"/>
    </location>
</feature>
<keyword evidence="2" id="KW-1133">Transmembrane helix</keyword>
<evidence type="ECO:0000313" key="4">
    <source>
        <dbReference type="Proteomes" id="UP001500457"/>
    </source>
</evidence>
<feature type="region of interest" description="Disordered" evidence="1">
    <location>
        <begin position="94"/>
        <end position="161"/>
    </location>
</feature>
<gene>
    <name evidence="3" type="ORF">GCM10023203_19410</name>
</gene>
<dbReference type="RefSeq" id="WP_274234561.1">
    <property type="nucleotide sequence ID" value="NZ_BAABHQ010000004.1"/>
</dbReference>
<accession>A0ABP9E737</accession>
<dbReference type="EMBL" id="BAABHQ010000004">
    <property type="protein sequence ID" value="GAA4870314.1"/>
    <property type="molecule type" value="Genomic_DNA"/>
</dbReference>
<dbReference type="Proteomes" id="UP001500457">
    <property type="component" value="Unassembled WGS sequence"/>
</dbReference>
<feature type="compositionally biased region" description="Low complexity" evidence="1">
    <location>
        <begin position="228"/>
        <end position="238"/>
    </location>
</feature>
<sequence length="238" mass="23234">MSRHRAAPARAATPPPTDPTLHAAEPHPSGPLPRSGRRAEPHPSGPLPRARRRAEPHPSGPLPRARRRGPDEPDTAALDLAAIALAAAGARQAGLPATGTSPATGATAVPRTTADDPAGRTAGPVTGGTPRPAYPAAVPSALAPVTPSHPLPAVARDPGRRTALPTRTAGALALVGALAGGGVAVIGGSAVLAADPTPASVDLAPEVASAAANAAVPADEPAEPAEPPADAVLDLGGY</sequence>
<feature type="region of interest" description="Disordered" evidence="1">
    <location>
        <begin position="1"/>
        <end position="77"/>
    </location>
</feature>
<protein>
    <recommendedName>
        <fullName evidence="5">Meckel syndrome type 1 protein</fullName>
    </recommendedName>
</protein>
<organism evidence="3 4">
    <name type="scientific">Actinomycetospora straminea</name>
    <dbReference type="NCBI Taxonomy" id="663607"/>
    <lineage>
        <taxon>Bacteria</taxon>
        <taxon>Bacillati</taxon>
        <taxon>Actinomycetota</taxon>
        <taxon>Actinomycetes</taxon>
        <taxon>Pseudonocardiales</taxon>
        <taxon>Pseudonocardiaceae</taxon>
        <taxon>Actinomycetospora</taxon>
    </lineage>
</organism>
<evidence type="ECO:0000313" key="3">
    <source>
        <dbReference type="EMBL" id="GAA4870314.1"/>
    </source>
</evidence>
<proteinExistence type="predicted"/>
<keyword evidence="4" id="KW-1185">Reference proteome</keyword>
<evidence type="ECO:0008006" key="5">
    <source>
        <dbReference type="Google" id="ProtNLM"/>
    </source>
</evidence>
<keyword evidence="2" id="KW-0472">Membrane</keyword>
<feature type="compositionally biased region" description="Low complexity" evidence="1">
    <location>
        <begin position="94"/>
        <end position="110"/>
    </location>
</feature>
<reference evidence="4" key="1">
    <citation type="journal article" date="2019" name="Int. J. Syst. Evol. Microbiol.">
        <title>The Global Catalogue of Microorganisms (GCM) 10K type strain sequencing project: providing services to taxonomists for standard genome sequencing and annotation.</title>
        <authorList>
            <consortium name="The Broad Institute Genomics Platform"/>
            <consortium name="The Broad Institute Genome Sequencing Center for Infectious Disease"/>
            <person name="Wu L."/>
            <person name="Ma J."/>
        </authorList>
    </citation>
    <scope>NUCLEOTIDE SEQUENCE [LARGE SCALE GENOMIC DNA]</scope>
    <source>
        <strain evidence="4">JCM 17983</strain>
    </source>
</reference>
<comment type="caution">
    <text evidence="3">The sequence shown here is derived from an EMBL/GenBank/DDBJ whole genome shotgun (WGS) entry which is preliminary data.</text>
</comment>
<feature type="transmembrane region" description="Helical" evidence="2">
    <location>
        <begin position="169"/>
        <end position="194"/>
    </location>
</feature>
<evidence type="ECO:0000256" key="1">
    <source>
        <dbReference type="SAM" id="MobiDB-lite"/>
    </source>
</evidence>
<name>A0ABP9E737_9PSEU</name>
<evidence type="ECO:0000256" key="2">
    <source>
        <dbReference type="SAM" id="Phobius"/>
    </source>
</evidence>